<dbReference type="SUPFAM" id="SSF53756">
    <property type="entry name" value="UDP-Glycosyltransferase/glycogen phosphorylase"/>
    <property type="match status" value="1"/>
</dbReference>
<dbReference type="PANTHER" id="PTHR30160">
    <property type="entry name" value="TETRAACYLDISACCHARIDE 4'-KINASE-RELATED"/>
    <property type="match status" value="1"/>
</dbReference>
<keyword evidence="1" id="KW-0328">Glycosyltransferase</keyword>
<keyword evidence="2" id="KW-0808">Transferase</keyword>
<dbReference type="Gene3D" id="3.40.50.2000">
    <property type="entry name" value="Glycogen Phosphorylase B"/>
    <property type="match status" value="2"/>
</dbReference>
<accession>A0ABV4TDG4</accession>
<protein>
    <submittedName>
        <fullName evidence="3">Glycosyltransferase family 9 protein</fullName>
    </submittedName>
</protein>
<dbReference type="Pfam" id="PF01075">
    <property type="entry name" value="Glyco_transf_9"/>
    <property type="match status" value="1"/>
</dbReference>
<sequence>MKILVIQNKMIGDVLASSSICNTLKNEYPEAQIDYLIYTFTNPVVENNPNIDDIILFTDKIKNSKIELLKFCFKIRKSKYDAVVDAYGKLESNLMVSFSGAKMKIGFYKSYTNLIYTHTFKEHSVPETSAGLALENRMLLLQPFSLKKPLKIKPEIFLKESEIENGKQILTENNIDFSKKIYMIGVLGSGTTKTYPGKYMAELLDKIVSNTDATLLFNYIPSQLKEAQEIFNLCEPNTQKNIKIDIVPKTIREFLSITHHCDALIGNEGGAVNMAKALNKPTFTIFSTWIKKEAWNSFDDGIKNVSVHLKDFKPELYGIKSAKEMKKQAMDLYKAFSPDLIIPDLEKYLKANN</sequence>
<evidence type="ECO:0000256" key="2">
    <source>
        <dbReference type="ARBA" id="ARBA00022679"/>
    </source>
</evidence>
<dbReference type="Proteomes" id="UP001574169">
    <property type="component" value="Unassembled WGS sequence"/>
</dbReference>
<dbReference type="PANTHER" id="PTHR30160:SF7">
    <property type="entry name" value="ADP-HEPTOSE--LPS HEPTOSYLTRANSFERASE 2"/>
    <property type="match status" value="1"/>
</dbReference>
<comment type="caution">
    <text evidence="3">The sequence shown here is derived from an EMBL/GenBank/DDBJ whole genome shotgun (WGS) entry which is preliminary data.</text>
</comment>
<gene>
    <name evidence="3" type="ORF">AAGV28_12355</name>
</gene>
<dbReference type="CDD" id="cd03789">
    <property type="entry name" value="GT9_LPS_heptosyltransferase"/>
    <property type="match status" value="1"/>
</dbReference>
<evidence type="ECO:0000256" key="1">
    <source>
        <dbReference type="ARBA" id="ARBA00022676"/>
    </source>
</evidence>
<name>A0ABV4TDG4_9FLAO</name>
<evidence type="ECO:0000313" key="3">
    <source>
        <dbReference type="EMBL" id="MFA9192160.1"/>
    </source>
</evidence>
<reference evidence="3 4" key="1">
    <citation type="submission" date="2024-04" db="EMBL/GenBank/DDBJ databases">
        <title>New Clade of Flavobacterium.</title>
        <authorList>
            <person name="Matos L."/>
            <person name="Proenca D.N."/>
            <person name="Fransisco R.M."/>
            <person name="Chung A.P."/>
            <person name="Maccario L."/>
            <person name="Sorensen S.J."/>
            <person name="Morais P.V."/>
        </authorList>
    </citation>
    <scope>NUCLEOTIDE SEQUENCE [LARGE SCALE GENOMIC DNA]</scope>
    <source>
        <strain evidence="3 4">FZUC8N2.13</strain>
    </source>
</reference>
<evidence type="ECO:0000313" key="4">
    <source>
        <dbReference type="Proteomes" id="UP001574169"/>
    </source>
</evidence>
<dbReference type="InterPro" id="IPR002201">
    <property type="entry name" value="Glyco_trans_9"/>
</dbReference>
<proteinExistence type="predicted"/>
<organism evidence="3 4">
    <name type="scientific">Flavobacterium zubiriense</name>
    <dbReference type="NCBI Taxonomy" id="3138075"/>
    <lineage>
        <taxon>Bacteria</taxon>
        <taxon>Pseudomonadati</taxon>
        <taxon>Bacteroidota</taxon>
        <taxon>Flavobacteriia</taxon>
        <taxon>Flavobacteriales</taxon>
        <taxon>Flavobacteriaceae</taxon>
        <taxon>Flavobacterium</taxon>
    </lineage>
</organism>
<dbReference type="InterPro" id="IPR051199">
    <property type="entry name" value="LPS_LOS_Heptosyltrfase"/>
</dbReference>
<dbReference type="EMBL" id="JBCFQL010000013">
    <property type="protein sequence ID" value="MFA9192160.1"/>
    <property type="molecule type" value="Genomic_DNA"/>
</dbReference>
<keyword evidence="4" id="KW-1185">Reference proteome</keyword>
<dbReference type="RefSeq" id="WP_373407117.1">
    <property type="nucleotide sequence ID" value="NZ_JBCFQL010000013.1"/>
</dbReference>